<proteinExistence type="inferred from homology"/>
<keyword evidence="9" id="KW-0206">Cytoskeleton</keyword>
<evidence type="ECO:0000256" key="6">
    <source>
        <dbReference type="ARBA" id="ARBA00022737"/>
    </source>
</evidence>
<dbReference type="SUPFAM" id="SSF47473">
    <property type="entry name" value="EF-hand"/>
    <property type="match status" value="1"/>
</dbReference>
<evidence type="ECO:0000256" key="3">
    <source>
        <dbReference type="ARBA" id="ARBA00020786"/>
    </source>
</evidence>
<evidence type="ECO:0000259" key="11">
    <source>
        <dbReference type="PROSITE" id="PS50222"/>
    </source>
</evidence>
<dbReference type="Gene3D" id="1.10.238.10">
    <property type="entry name" value="EF-hand"/>
    <property type="match status" value="2"/>
</dbReference>
<feature type="domain" description="EF-hand" evidence="11">
    <location>
        <begin position="117"/>
        <end position="152"/>
    </location>
</feature>
<accession>A0AAD2D764</accession>
<dbReference type="PROSITE" id="PS00018">
    <property type="entry name" value="EF_HAND_1"/>
    <property type="match status" value="4"/>
</dbReference>
<reference evidence="12" key="1">
    <citation type="submission" date="2023-07" db="EMBL/GenBank/DDBJ databases">
        <authorList>
            <consortium name="AG Swart"/>
            <person name="Singh M."/>
            <person name="Singh A."/>
            <person name="Seah K."/>
            <person name="Emmerich C."/>
        </authorList>
    </citation>
    <scope>NUCLEOTIDE SEQUENCE</scope>
    <source>
        <strain evidence="12">DP1</strain>
    </source>
</reference>
<evidence type="ECO:0000256" key="2">
    <source>
        <dbReference type="ARBA" id="ARBA00005253"/>
    </source>
</evidence>
<keyword evidence="4" id="KW-0963">Cytoplasm</keyword>
<protein>
    <recommendedName>
        <fullName evidence="3">Calmodulin</fullName>
    </recommendedName>
</protein>
<dbReference type="InterPro" id="IPR018247">
    <property type="entry name" value="EF_Hand_1_Ca_BS"/>
</dbReference>
<dbReference type="GO" id="GO:0005509">
    <property type="term" value="F:calcium ion binding"/>
    <property type="evidence" value="ECO:0007669"/>
    <property type="project" value="InterPro"/>
</dbReference>
<keyword evidence="13" id="KW-1185">Reference proteome</keyword>
<evidence type="ECO:0000256" key="8">
    <source>
        <dbReference type="ARBA" id="ARBA00022990"/>
    </source>
</evidence>
<dbReference type="PROSITE" id="PS50222">
    <property type="entry name" value="EF_HAND_2"/>
    <property type="match status" value="4"/>
</dbReference>
<dbReference type="PANTHER" id="PTHR23048:SF0">
    <property type="entry name" value="CALMODULIN LIKE 3"/>
    <property type="match status" value="1"/>
</dbReference>
<keyword evidence="6" id="KW-0677">Repeat</keyword>
<evidence type="ECO:0000256" key="7">
    <source>
        <dbReference type="ARBA" id="ARBA00022837"/>
    </source>
</evidence>
<name>A0AAD2D764_EUPCR</name>
<dbReference type="InterPro" id="IPR050230">
    <property type="entry name" value="CALM/Myosin/TropC-like"/>
</dbReference>
<feature type="domain" description="EF-hand" evidence="11">
    <location>
        <begin position="81"/>
        <end position="116"/>
    </location>
</feature>
<gene>
    <name evidence="12" type="ORF">ECRASSUSDP1_LOCUS23750</name>
</gene>
<sequence>MNSNINDDEKKLFRENFNAFDTNGDGRLDVKELSTALRSVGFHLTQKDAEAIHAEADRDGSGYIEYDEFERLILQHMKEPYTKNELIEAFNIFDENKSGKISAQELKNVCMQAGDRMKASELEEIIQEADINGDGELDIDEFSNMLLYGQRHM</sequence>
<comment type="subcellular location">
    <subcellularLocation>
        <location evidence="1">Cytoplasm</location>
        <location evidence="1">Cytoskeleton</location>
    </subcellularLocation>
</comment>
<feature type="domain" description="EF-hand" evidence="11">
    <location>
        <begin position="44"/>
        <end position="79"/>
    </location>
</feature>
<evidence type="ECO:0000256" key="4">
    <source>
        <dbReference type="ARBA" id="ARBA00022490"/>
    </source>
</evidence>
<comment type="caution">
    <text evidence="12">The sequence shown here is derived from an EMBL/GenBank/DDBJ whole genome shotgun (WGS) entry which is preliminary data.</text>
</comment>
<dbReference type="EMBL" id="CAMPGE010024441">
    <property type="protein sequence ID" value="CAI2382280.1"/>
    <property type="molecule type" value="Genomic_DNA"/>
</dbReference>
<dbReference type="GO" id="GO:0016460">
    <property type="term" value="C:myosin II complex"/>
    <property type="evidence" value="ECO:0007669"/>
    <property type="project" value="TreeGrafter"/>
</dbReference>
<dbReference type="SMART" id="SM00054">
    <property type="entry name" value="EFh"/>
    <property type="match status" value="4"/>
</dbReference>
<comment type="function">
    <text evidence="10">Plays a fundamental role in microtubule organizing center structure and function. Component of the infraciliary lattice (ICL) and the ciliary basal bodies.</text>
</comment>
<dbReference type="InterPro" id="IPR002048">
    <property type="entry name" value="EF_hand_dom"/>
</dbReference>
<evidence type="ECO:0000313" key="12">
    <source>
        <dbReference type="EMBL" id="CAI2382280.1"/>
    </source>
</evidence>
<dbReference type="AlphaFoldDB" id="A0AAD2D764"/>
<evidence type="ECO:0000256" key="5">
    <source>
        <dbReference type="ARBA" id="ARBA00022723"/>
    </source>
</evidence>
<dbReference type="InterPro" id="IPR011992">
    <property type="entry name" value="EF-hand-dom_pair"/>
</dbReference>
<feature type="domain" description="EF-hand" evidence="11">
    <location>
        <begin position="8"/>
        <end position="43"/>
    </location>
</feature>
<evidence type="ECO:0000256" key="10">
    <source>
        <dbReference type="ARBA" id="ARBA00025692"/>
    </source>
</evidence>
<evidence type="ECO:0000256" key="1">
    <source>
        <dbReference type="ARBA" id="ARBA00004245"/>
    </source>
</evidence>
<organism evidence="12 13">
    <name type="scientific">Euplotes crassus</name>
    <dbReference type="NCBI Taxonomy" id="5936"/>
    <lineage>
        <taxon>Eukaryota</taxon>
        <taxon>Sar</taxon>
        <taxon>Alveolata</taxon>
        <taxon>Ciliophora</taxon>
        <taxon>Intramacronucleata</taxon>
        <taxon>Spirotrichea</taxon>
        <taxon>Hypotrichia</taxon>
        <taxon>Euplotida</taxon>
        <taxon>Euplotidae</taxon>
        <taxon>Moneuplotes</taxon>
    </lineage>
</organism>
<dbReference type="FunFam" id="1.10.238.10:FF:000178">
    <property type="entry name" value="Calmodulin-2 A"/>
    <property type="match status" value="1"/>
</dbReference>
<evidence type="ECO:0000256" key="9">
    <source>
        <dbReference type="ARBA" id="ARBA00023212"/>
    </source>
</evidence>
<dbReference type="PANTHER" id="PTHR23048">
    <property type="entry name" value="MYOSIN LIGHT CHAIN 1, 3"/>
    <property type="match status" value="1"/>
</dbReference>
<evidence type="ECO:0000313" key="13">
    <source>
        <dbReference type="Proteomes" id="UP001295684"/>
    </source>
</evidence>
<keyword evidence="8" id="KW-0007">Acetylation</keyword>
<dbReference type="CDD" id="cd00051">
    <property type="entry name" value="EFh"/>
    <property type="match status" value="1"/>
</dbReference>
<comment type="similarity">
    <text evidence="2">Belongs to the centrin family.</text>
</comment>
<keyword evidence="5" id="KW-0479">Metal-binding</keyword>
<dbReference type="Proteomes" id="UP001295684">
    <property type="component" value="Unassembled WGS sequence"/>
</dbReference>
<dbReference type="Pfam" id="PF13499">
    <property type="entry name" value="EF-hand_7"/>
    <property type="match status" value="2"/>
</dbReference>
<keyword evidence="7" id="KW-0106">Calcium</keyword>